<feature type="binding site" evidence="7">
    <location>
        <begin position="89"/>
        <end position="94"/>
    </location>
    <ligand>
        <name>NAD(+)</name>
        <dbReference type="ChEBI" id="CHEBI:57540"/>
    </ligand>
</feature>
<feature type="domain" description="CoA-binding" evidence="8">
    <location>
        <begin position="78"/>
        <end position="176"/>
    </location>
</feature>
<dbReference type="PANTHER" id="PTHR35786:SF1">
    <property type="entry name" value="REDOX-SENSING TRANSCRIPTIONAL REPRESSOR REX 1"/>
    <property type="match status" value="1"/>
</dbReference>
<dbReference type="InterPro" id="IPR036388">
    <property type="entry name" value="WH-like_DNA-bd_sf"/>
</dbReference>
<dbReference type="AlphaFoldDB" id="A0A9D1SK21"/>
<dbReference type="GO" id="GO:0051775">
    <property type="term" value="P:response to redox state"/>
    <property type="evidence" value="ECO:0007669"/>
    <property type="project" value="InterPro"/>
</dbReference>
<comment type="similarity">
    <text evidence="7">Belongs to the transcriptional regulatory Rex family.</text>
</comment>
<dbReference type="SUPFAM" id="SSF46785">
    <property type="entry name" value="Winged helix' DNA-binding domain"/>
    <property type="match status" value="1"/>
</dbReference>
<dbReference type="GO" id="GO:0003700">
    <property type="term" value="F:DNA-binding transcription factor activity"/>
    <property type="evidence" value="ECO:0007669"/>
    <property type="project" value="UniProtKB-UniRule"/>
</dbReference>
<dbReference type="SMART" id="SM00881">
    <property type="entry name" value="CoA_binding"/>
    <property type="match status" value="1"/>
</dbReference>
<name>A0A9D1SK21_9FIRM</name>
<reference evidence="9" key="1">
    <citation type="submission" date="2020-10" db="EMBL/GenBank/DDBJ databases">
        <authorList>
            <person name="Gilroy R."/>
        </authorList>
    </citation>
    <scope>NUCLEOTIDE SEQUENCE</scope>
    <source>
        <strain evidence="9">9366</strain>
    </source>
</reference>
<keyword evidence="4 7" id="KW-0520">NAD</keyword>
<keyword evidence="3 7" id="KW-0805">Transcription regulation</keyword>
<comment type="function">
    <text evidence="7">Modulates transcription in response to changes in cellular NADH/NAD(+) redox state.</text>
</comment>
<dbReference type="NCBIfam" id="NF003995">
    <property type="entry name" value="PRK05472.2-4"/>
    <property type="match status" value="1"/>
</dbReference>
<dbReference type="Gene3D" id="3.40.50.720">
    <property type="entry name" value="NAD(P)-binding Rossmann-like Domain"/>
    <property type="match status" value="1"/>
</dbReference>
<dbReference type="HAMAP" id="MF_01131">
    <property type="entry name" value="Rex"/>
    <property type="match status" value="1"/>
</dbReference>
<dbReference type="GO" id="GO:0045892">
    <property type="term" value="P:negative regulation of DNA-templated transcription"/>
    <property type="evidence" value="ECO:0007669"/>
    <property type="project" value="InterPro"/>
</dbReference>
<dbReference type="NCBIfam" id="NF003994">
    <property type="entry name" value="PRK05472.2-3"/>
    <property type="match status" value="1"/>
</dbReference>
<evidence type="ECO:0000256" key="1">
    <source>
        <dbReference type="ARBA" id="ARBA00022490"/>
    </source>
</evidence>
<evidence type="ECO:0000256" key="7">
    <source>
        <dbReference type="HAMAP-Rule" id="MF_01131"/>
    </source>
</evidence>
<organism evidence="9 10">
    <name type="scientific">Candidatus Caccalectryoclostridium excrementigallinarum</name>
    <dbReference type="NCBI Taxonomy" id="2840710"/>
    <lineage>
        <taxon>Bacteria</taxon>
        <taxon>Bacillati</taxon>
        <taxon>Bacillota</taxon>
        <taxon>Clostridia</taxon>
        <taxon>Christensenellales</taxon>
        <taxon>Christensenellaceae</taxon>
        <taxon>Christensenellaceae incertae sedis</taxon>
        <taxon>Candidatus Caccalectryoclostridium</taxon>
    </lineage>
</organism>
<keyword evidence="2 7" id="KW-0678">Repressor</keyword>
<dbReference type="NCBIfam" id="NF003996">
    <property type="entry name" value="PRK05472.2-5"/>
    <property type="match status" value="1"/>
</dbReference>
<feature type="DNA-binding region" description="H-T-H motif" evidence="7">
    <location>
        <begin position="15"/>
        <end position="54"/>
    </location>
</feature>
<dbReference type="InterPro" id="IPR003781">
    <property type="entry name" value="CoA-bd"/>
</dbReference>
<dbReference type="SUPFAM" id="SSF51735">
    <property type="entry name" value="NAD(P)-binding Rossmann-fold domains"/>
    <property type="match status" value="1"/>
</dbReference>
<accession>A0A9D1SK21</accession>
<dbReference type="InterPro" id="IPR036390">
    <property type="entry name" value="WH_DNA-bd_sf"/>
</dbReference>
<protein>
    <recommendedName>
        <fullName evidence="7">Redox-sensing transcriptional repressor Rex</fullName>
    </recommendedName>
</protein>
<comment type="subunit">
    <text evidence="7">Homodimer.</text>
</comment>
<reference evidence="9" key="2">
    <citation type="journal article" date="2021" name="PeerJ">
        <title>Extensive microbial diversity within the chicken gut microbiome revealed by metagenomics and culture.</title>
        <authorList>
            <person name="Gilroy R."/>
            <person name="Ravi A."/>
            <person name="Getino M."/>
            <person name="Pursley I."/>
            <person name="Horton D.L."/>
            <person name="Alikhan N.F."/>
            <person name="Baker D."/>
            <person name="Gharbi K."/>
            <person name="Hall N."/>
            <person name="Watson M."/>
            <person name="Adriaenssens E.M."/>
            <person name="Foster-Nyarko E."/>
            <person name="Jarju S."/>
            <person name="Secka A."/>
            <person name="Antonio M."/>
            <person name="Oren A."/>
            <person name="Chaudhuri R.R."/>
            <person name="La Ragione R."/>
            <person name="Hildebrand F."/>
            <person name="Pallen M.J."/>
        </authorList>
    </citation>
    <scope>NUCLEOTIDE SEQUENCE</scope>
    <source>
        <strain evidence="9">9366</strain>
    </source>
</reference>
<evidence type="ECO:0000256" key="2">
    <source>
        <dbReference type="ARBA" id="ARBA00022491"/>
    </source>
</evidence>
<dbReference type="GO" id="GO:0003677">
    <property type="term" value="F:DNA binding"/>
    <property type="evidence" value="ECO:0007669"/>
    <property type="project" value="UniProtKB-UniRule"/>
</dbReference>
<evidence type="ECO:0000313" key="9">
    <source>
        <dbReference type="EMBL" id="HIU62795.1"/>
    </source>
</evidence>
<dbReference type="Proteomes" id="UP000824145">
    <property type="component" value="Unassembled WGS sequence"/>
</dbReference>
<dbReference type="EMBL" id="DVNJ01000017">
    <property type="protein sequence ID" value="HIU62795.1"/>
    <property type="molecule type" value="Genomic_DNA"/>
</dbReference>
<keyword evidence="1 7" id="KW-0963">Cytoplasm</keyword>
<comment type="caution">
    <text evidence="9">The sequence shown here is derived from an EMBL/GenBank/DDBJ whole genome shotgun (WGS) entry which is preliminary data.</text>
</comment>
<evidence type="ECO:0000313" key="10">
    <source>
        <dbReference type="Proteomes" id="UP000824145"/>
    </source>
</evidence>
<dbReference type="InterPro" id="IPR009718">
    <property type="entry name" value="Rex_DNA-bd_C_dom"/>
</dbReference>
<evidence type="ECO:0000256" key="3">
    <source>
        <dbReference type="ARBA" id="ARBA00023015"/>
    </source>
</evidence>
<keyword evidence="5 7" id="KW-0238">DNA-binding</keyword>
<evidence type="ECO:0000256" key="5">
    <source>
        <dbReference type="ARBA" id="ARBA00023125"/>
    </source>
</evidence>
<sequence>MEKTVSPAIIKRLPRYYRVVTHLFNEGQTKVSSKAIAELMDVTASQVRQDFCSFGGYGQQGYGYDVKKLKSELENIMGLNKMHNMIIIGAGNIGRALAGYKGFGDGFKVRAVFDVVTDGIELGEIEVLNISRLKEYCAENKVDIAVISTPRSAAAKVAADVVDAGVKNIWNFAPTELDVPGDVIVENISMSESLYVLSYYMNRQEG</sequence>
<dbReference type="PANTHER" id="PTHR35786">
    <property type="entry name" value="REDOX-SENSING TRANSCRIPTIONAL REPRESSOR REX"/>
    <property type="match status" value="1"/>
</dbReference>
<dbReference type="Pfam" id="PF06971">
    <property type="entry name" value="Put_DNA-bind_N"/>
    <property type="match status" value="1"/>
</dbReference>
<evidence type="ECO:0000259" key="8">
    <source>
        <dbReference type="SMART" id="SM00881"/>
    </source>
</evidence>
<keyword evidence="6 7" id="KW-0804">Transcription</keyword>
<evidence type="ECO:0000256" key="6">
    <source>
        <dbReference type="ARBA" id="ARBA00023163"/>
    </source>
</evidence>
<dbReference type="NCBIfam" id="NF003990">
    <property type="entry name" value="PRK05472.1-4"/>
    <property type="match status" value="1"/>
</dbReference>
<dbReference type="InterPro" id="IPR036291">
    <property type="entry name" value="NAD(P)-bd_dom_sf"/>
</dbReference>
<evidence type="ECO:0000256" key="4">
    <source>
        <dbReference type="ARBA" id="ARBA00023027"/>
    </source>
</evidence>
<dbReference type="Gene3D" id="1.10.10.10">
    <property type="entry name" value="Winged helix-like DNA-binding domain superfamily/Winged helix DNA-binding domain"/>
    <property type="match status" value="1"/>
</dbReference>
<gene>
    <name evidence="7" type="primary">rex</name>
    <name evidence="9" type="ORF">IAB07_03385</name>
</gene>
<proteinExistence type="inferred from homology"/>
<dbReference type="InterPro" id="IPR022876">
    <property type="entry name" value="Tscrpt_rep_Rex"/>
</dbReference>
<dbReference type="GO" id="GO:0005737">
    <property type="term" value="C:cytoplasm"/>
    <property type="evidence" value="ECO:0007669"/>
    <property type="project" value="UniProtKB-SubCell"/>
</dbReference>
<dbReference type="Pfam" id="PF02629">
    <property type="entry name" value="CoA_binding"/>
    <property type="match status" value="1"/>
</dbReference>
<comment type="subcellular location">
    <subcellularLocation>
        <location evidence="7">Cytoplasm</location>
    </subcellularLocation>
</comment>